<evidence type="ECO:0000259" key="2">
    <source>
        <dbReference type="Pfam" id="PF02492"/>
    </source>
</evidence>
<proteinExistence type="predicted"/>
<sequence>MSTPVITHLVMGFLGSGKTTLLRHLLANKPEHERWAILVNEFGEVGIDGALLTEQGAMIKEVPGGCLCCVSGLPFQIGLNALLHKAKPDRLFIEPSGLGHPSQILKTLTNEHYQDVLQLGATFCVVDPRQWADKRYQAHETYQDQLALADVLVLNKSDLSTPEQVTNLIAAIEQGYLAKPLTSQALASKSAPQQYVTVSQGQLDIGWLNTAHNSERHAAHPQAHASNAPRPLVAQSEPRLSRAQPWRRYSNLGQDHYSVGWRFLDEVCFDLSKVDTFCRSLKVARLKAVLPTTDGWWAFNMVDEQLAVYRIAPQTEGRLELIDLEPLPAQALQKQLLASRAE</sequence>
<accession>A0A1Y0CYM0</accession>
<dbReference type="InterPro" id="IPR027417">
    <property type="entry name" value="P-loop_NTPase"/>
</dbReference>
<dbReference type="AlphaFoldDB" id="A0A1Y0CYM0"/>
<dbReference type="GO" id="GO:0005737">
    <property type="term" value="C:cytoplasm"/>
    <property type="evidence" value="ECO:0007669"/>
    <property type="project" value="TreeGrafter"/>
</dbReference>
<dbReference type="KEGG" id="ocm:CBP12_09595"/>
<dbReference type="CDD" id="cd03112">
    <property type="entry name" value="CobW-like"/>
    <property type="match status" value="1"/>
</dbReference>
<dbReference type="PANTHER" id="PTHR13748:SF46">
    <property type="entry name" value="ZINC CHAPERONE YEIR"/>
    <property type="match status" value="1"/>
</dbReference>
<dbReference type="PANTHER" id="PTHR13748">
    <property type="entry name" value="COBW-RELATED"/>
    <property type="match status" value="1"/>
</dbReference>
<gene>
    <name evidence="3" type="ORF">CBP12_09595</name>
</gene>
<dbReference type="Proteomes" id="UP000243793">
    <property type="component" value="Chromosome"/>
</dbReference>
<protein>
    <submittedName>
        <fullName evidence="3">Cobalamin biosynthesis protein</fullName>
    </submittedName>
</protein>
<dbReference type="RefSeq" id="WP_086964234.1">
    <property type="nucleotide sequence ID" value="NZ_CP021376.1"/>
</dbReference>
<dbReference type="InterPro" id="IPR051316">
    <property type="entry name" value="Zinc-reg_GTPase_activator"/>
</dbReference>
<feature type="region of interest" description="Disordered" evidence="1">
    <location>
        <begin position="216"/>
        <end position="237"/>
    </location>
</feature>
<organism evidence="3 4">
    <name type="scientific">Oceanisphaera avium</name>
    <dbReference type="NCBI Taxonomy" id="1903694"/>
    <lineage>
        <taxon>Bacteria</taxon>
        <taxon>Pseudomonadati</taxon>
        <taxon>Pseudomonadota</taxon>
        <taxon>Gammaproteobacteria</taxon>
        <taxon>Aeromonadales</taxon>
        <taxon>Aeromonadaceae</taxon>
        <taxon>Oceanisphaera</taxon>
    </lineage>
</organism>
<dbReference type="EMBL" id="CP021376">
    <property type="protein sequence ID" value="ART80368.1"/>
    <property type="molecule type" value="Genomic_DNA"/>
</dbReference>
<dbReference type="Gene3D" id="3.40.50.300">
    <property type="entry name" value="P-loop containing nucleotide triphosphate hydrolases"/>
    <property type="match status" value="1"/>
</dbReference>
<keyword evidence="4" id="KW-1185">Reference proteome</keyword>
<evidence type="ECO:0000313" key="4">
    <source>
        <dbReference type="Proteomes" id="UP000243793"/>
    </source>
</evidence>
<dbReference type="InterPro" id="IPR003495">
    <property type="entry name" value="CobW/HypB/UreG_nucleotide-bd"/>
</dbReference>
<dbReference type="Pfam" id="PF02492">
    <property type="entry name" value="cobW"/>
    <property type="match status" value="1"/>
</dbReference>
<evidence type="ECO:0000313" key="3">
    <source>
        <dbReference type="EMBL" id="ART80368.1"/>
    </source>
</evidence>
<feature type="domain" description="CobW/HypB/UreG nucleotide-binding" evidence="2">
    <location>
        <begin position="8"/>
        <end position="168"/>
    </location>
</feature>
<reference evidence="4" key="1">
    <citation type="submission" date="2017-05" db="EMBL/GenBank/DDBJ databases">
        <authorList>
            <person name="Sung H."/>
        </authorList>
    </citation>
    <scope>NUCLEOTIDE SEQUENCE [LARGE SCALE GENOMIC DNA]</scope>
    <source>
        <strain evidence="4">AMac2203</strain>
    </source>
</reference>
<dbReference type="OrthoDB" id="9808822at2"/>
<evidence type="ECO:0000256" key="1">
    <source>
        <dbReference type="SAM" id="MobiDB-lite"/>
    </source>
</evidence>
<dbReference type="SUPFAM" id="SSF52540">
    <property type="entry name" value="P-loop containing nucleoside triphosphate hydrolases"/>
    <property type="match status" value="1"/>
</dbReference>
<name>A0A1Y0CYM0_9GAMM</name>